<dbReference type="PANTHER" id="PTHR47926:SF344">
    <property type="entry name" value="OS07G0636900 PROTEIN"/>
    <property type="match status" value="1"/>
</dbReference>
<dbReference type="Pfam" id="PF01425">
    <property type="entry name" value="Amidase"/>
    <property type="match status" value="1"/>
</dbReference>
<gene>
    <name evidence="5" type="primary">A06p038400.1_BraROA</name>
    <name evidence="5" type="ORF">IGI04_023987</name>
</gene>
<evidence type="ECO:0000313" key="6">
    <source>
        <dbReference type="Proteomes" id="UP000823674"/>
    </source>
</evidence>
<dbReference type="PANTHER" id="PTHR47926">
    <property type="entry name" value="PENTATRICOPEPTIDE REPEAT-CONTAINING PROTEIN"/>
    <property type="match status" value="1"/>
</dbReference>
<feature type="repeat" description="PPR" evidence="3">
    <location>
        <begin position="928"/>
        <end position="962"/>
    </location>
</feature>
<dbReference type="NCBIfam" id="TIGR00756">
    <property type="entry name" value="PPR"/>
    <property type="match status" value="4"/>
</dbReference>
<protein>
    <recommendedName>
        <fullName evidence="4">Amidase domain-containing protein</fullName>
    </recommendedName>
</protein>
<proteinExistence type="inferred from homology"/>
<dbReference type="Gene3D" id="3.90.1300.10">
    <property type="entry name" value="Amidase signature (AS) domain"/>
    <property type="match status" value="2"/>
</dbReference>
<dbReference type="SUPFAM" id="SSF75304">
    <property type="entry name" value="Amidase signature (AS) enzymes"/>
    <property type="match status" value="2"/>
</dbReference>
<name>A0ABQ7M5F8_BRACM</name>
<comment type="caution">
    <text evidence="5">The sequence shown here is derived from an EMBL/GenBank/DDBJ whole genome shotgun (WGS) entry which is preliminary data.</text>
</comment>
<dbReference type="Proteomes" id="UP000823674">
    <property type="component" value="Chromosome A06"/>
</dbReference>
<dbReference type="Pfam" id="PF01535">
    <property type="entry name" value="PPR"/>
    <property type="match status" value="2"/>
</dbReference>
<evidence type="ECO:0000259" key="4">
    <source>
        <dbReference type="Pfam" id="PF01425"/>
    </source>
</evidence>
<sequence>FNNRDKFKSGISIQVSNYFTAHSHGFFKSVSKSKQVVDKLHHLILWRFRSPSQYMGKYKVMKPAQEVDVSAVKYKEEDIKAPHLTGFLFKLFVNMLETPLIGSSIVDSLKKNNGMTEMFRNTVIPEEPMFRPEFPPQKAEHDVVIVGEDESPVDRLEIALKCLPQYDPSRSFHTDPSSSFRYWKIRDYAFAYRSKLTAPSVVAEQIISIIEEFKYDKSPTPYLITFDASEVRKQAEASTQRFEEDGIFVTIKDDIDCFPHTTKGGTTWLHEDRSVEKDSVVVSRLRSCGAILIGKSNMHEIGMGTTGNNSNYGTTRNPHAPERYTGGSSSGSAAIVASGICSAALGTDGGGSVRIPASLCGITGLKTTYGRTDMTGSLCEGGTVEIIGPLASSVEDALLVYAAILGSSSADRLNLNPTPPCFPKLSSHNGGNAIVSLRLGKYTRWFNDVNSSEISDKCEDILKLLSNNHGCEVVEIVVPELEEMRAAHVVSIGSAALRSLTPYCEAGKNRKLSYDTRTSFAIFRSFSASDYISSQCIRRRLMEYHMDIFKDVDVIVTPTTGMTAPVIPTDALKNGETNFQVTAYLMRFVLAANLLGFPAISIPVGYDKEGLPIGLQIMGRPWAEATVLSLAAAVEELAPVTKKPAVFHDLLNTNRMNRTNGLLTILTQIKALRHTQQLHAKVIVHGLEEEVVLGSSLTNSYIQSNRLDLATASFDRIPPRKRNRYSWNTILSGYSKSKNHCESLRLYNRMRRDCDGVVDSFNLVFAIKACVGLGVLENGVLIHGLAMKNGLDKDAYVAPSLVEMYGEFGRMEDAQKMFDEITLRSSVLWGVLMKGYLRYSRDSEVFRLFYLMREAGLGVDNALTLICLVKACGNVFAGKEGKSVHGLSIRRGFIDQSGYLQASVVDMYVKCRLLDNAREMFQTSVDKNVVMWTTLVSGFAKCERAVEAFDLFRQMLRESVLPNQCTLAALLVSCSSLGSQRHGRSVHGYMIRNEIEMDAVNFTSFIDMYARCGNIRMARKVFDMMPERNVISWSSMINAFGINGMLEEALDCFGKMKSWNLTPNSVTYVSLLSACSHSGNIEEGRKQFASMTSDYGIAPEEEHYACMVDMLGRAGEVGEAKSFIDNMPVKPMASAWGALLNACRIHKNVDLAEEIAEKLLSMRSNESSVYVLLSNIYADAGMWEMVNNVRSKMASIQVPNHFTAHPHGFFKSAWKQVDKLHHLILCRFRSPSQMPLCFPKLSSHNGGNAIGSLRLGKYTRWFNDINSSEISDKCENILKLLSNNHGCEVGYDKEGLPIGLQIMGRPWAEATVLSLAAAVEELAPVTKKPAVFHDLLNTNRVHTDLSEKLT</sequence>
<feature type="repeat" description="PPR" evidence="3">
    <location>
        <begin position="723"/>
        <end position="753"/>
    </location>
</feature>
<dbReference type="InterPro" id="IPR011990">
    <property type="entry name" value="TPR-like_helical_dom_sf"/>
</dbReference>
<evidence type="ECO:0000256" key="3">
    <source>
        <dbReference type="PROSITE-ProRule" id="PRU00708"/>
    </source>
</evidence>
<dbReference type="EMBL" id="JADBGQ010000006">
    <property type="protein sequence ID" value="KAG5394024.1"/>
    <property type="molecule type" value="Genomic_DNA"/>
</dbReference>
<dbReference type="InterPro" id="IPR023631">
    <property type="entry name" value="Amidase_dom"/>
</dbReference>
<evidence type="ECO:0000313" key="5">
    <source>
        <dbReference type="EMBL" id="KAG5394024.1"/>
    </source>
</evidence>
<accession>A0ABQ7M5F8</accession>
<keyword evidence="6" id="KW-1185">Reference proteome</keyword>
<dbReference type="Gene3D" id="1.25.40.10">
    <property type="entry name" value="Tetratricopeptide repeat domain"/>
    <property type="match status" value="4"/>
</dbReference>
<dbReference type="InterPro" id="IPR020556">
    <property type="entry name" value="Amidase_CS"/>
</dbReference>
<comment type="similarity">
    <text evidence="1">Belongs to the amidase family.</text>
</comment>
<dbReference type="InterPro" id="IPR036928">
    <property type="entry name" value="AS_sf"/>
</dbReference>
<dbReference type="PROSITE" id="PS00571">
    <property type="entry name" value="AMIDASES"/>
    <property type="match status" value="1"/>
</dbReference>
<feature type="repeat" description="PPR" evidence="3">
    <location>
        <begin position="998"/>
        <end position="1028"/>
    </location>
</feature>
<evidence type="ECO:0000256" key="1">
    <source>
        <dbReference type="ARBA" id="ARBA00009199"/>
    </source>
</evidence>
<feature type="repeat" description="PPR" evidence="3">
    <location>
        <begin position="825"/>
        <end position="859"/>
    </location>
</feature>
<feature type="domain" description="Amidase" evidence="4">
    <location>
        <begin position="224"/>
        <end position="628"/>
    </location>
</feature>
<reference evidence="5 6" key="1">
    <citation type="submission" date="2021-03" db="EMBL/GenBank/DDBJ databases">
        <authorList>
            <person name="King G.J."/>
            <person name="Bancroft I."/>
            <person name="Baten A."/>
            <person name="Bloomfield J."/>
            <person name="Borpatragohain P."/>
            <person name="He Z."/>
            <person name="Irish N."/>
            <person name="Irwin J."/>
            <person name="Liu K."/>
            <person name="Mauleon R.P."/>
            <person name="Moore J."/>
            <person name="Morris R."/>
            <person name="Ostergaard L."/>
            <person name="Wang B."/>
            <person name="Wells R."/>
        </authorList>
    </citation>
    <scope>NUCLEOTIDE SEQUENCE [LARGE SCALE GENOMIC DNA]</scope>
    <source>
        <strain evidence="5">R-o-18</strain>
        <tissue evidence="5">Leaf</tissue>
    </source>
</reference>
<organism evidence="5 6">
    <name type="scientific">Brassica rapa subsp. trilocularis</name>
    <dbReference type="NCBI Taxonomy" id="1813537"/>
    <lineage>
        <taxon>Eukaryota</taxon>
        <taxon>Viridiplantae</taxon>
        <taxon>Streptophyta</taxon>
        <taxon>Embryophyta</taxon>
        <taxon>Tracheophyta</taxon>
        <taxon>Spermatophyta</taxon>
        <taxon>Magnoliopsida</taxon>
        <taxon>eudicotyledons</taxon>
        <taxon>Gunneridae</taxon>
        <taxon>Pentapetalae</taxon>
        <taxon>rosids</taxon>
        <taxon>malvids</taxon>
        <taxon>Brassicales</taxon>
        <taxon>Brassicaceae</taxon>
        <taxon>Brassiceae</taxon>
        <taxon>Brassica</taxon>
    </lineage>
</organism>
<dbReference type="InterPro" id="IPR002885">
    <property type="entry name" value="PPR_rpt"/>
</dbReference>
<dbReference type="Pfam" id="PF13041">
    <property type="entry name" value="PPR_2"/>
    <property type="match status" value="2"/>
</dbReference>
<evidence type="ECO:0000256" key="2">
    <source>
        <dbReference type="ARBA" id="ARBA00022737"/>
    </source>
</evidence>
<dbReference type="InterPro" id="IPR046848">
    <property type="entry name" value="E_motif"/>
</dbReference>
<feature type="non-terminal residue" evidence="5">
    <location>
        <position position="1"/>
    </location>
</feature>
<feature type="repeat" description="PPR" evidence="3">
    <location>
        <begin position="1029"/>
        <end position="1063"/>
    </location>
</feature>
<dbReference type="InterPro" id="IPR046960">
    <property type="entry name" value="PPR_At4g14850-like_plant"/>
</dbReference>
<dbReference type="Pfam" id="PF20431">
    <property type="entry name" value="E_motif"/>
    <property type="match status" value="1"/>
</dbReference>
<feature type="repeat" description="PPR" evidence="3">
    <location>
        <begin position="1064"/>
        <end position="1099"/>
    </location>
</feature>
<keyword evidence="2" id="KW-0677">Repeat</keyword>
<dbReference type="PROSITE" id="PS51375">
    <property type="entry name" value="PPR"/>
    <property type="match status" value="6"/>
</dbReference>